<dbReference type="GO" id="GO:0009236">
    <property type="term" value="P:cobalamin biosynthetic process"/>
    <property type="evidence" value="ECO:0007669"/>
    <property type="project" value="InterPro"/>
</dbReference>
<dbReference type="GO" id="GO:0051287">
    <property type="term" value="F:NAD binding"/>
    <property type="evidence" value="ECO:0007669"/>
    <property type="project" value="InterPro"/>
</dbReference>
<sequence length="390" mass="41960">MHALPPLPNDRASKPQRVAALATLPLFWTLKGKRVVVAGGSDGAAWKAELLAACGAEVHVYAPQPDLGDGFLDVFARGAADKGGSFVHHDESWHEGIFDDAALAIADCDDDQEAEAFFKAARSAGVPVNVIDKPEFCEFQFGSIVNRSPVVVAISTDGAAPILAQAIRRRIETLLPPAIKTWAGIAQAIRERVNGRLQPGAQRRAFWERFVDRAFADTPEEGVVTRLMAELDRLATPRPTIGRVTIVGAGPGDAELLTLKAIRALQAADVILYDERISNDVLELARREAKRILVSQPDRNAGDQEASPSMASLARAGRRVVRLQAGDPTAGSATQEEAVWLTKLGIPVELVPGVADRRDRRAWENGDAETVIAAGRAEHATEQRLRAAGH</sequence>
<evidence type="ECO:0000313" key="12">
    <source>
        <dbReference type="Proteomes" id="UP000094025"/>
    </source>
</evidence>
<comment type="pathway">
    <text evidence="1">Porphyrin-containing compound metabolism; siroheme biosynthesis; sirohydrochlorin from precorrin-2: step 1/1.</text>
</comment>
<dbReference type="InterPro" id="IPR035996">
    <property type="entry name" value="4pyrrol_Methylase_sf"/>
</dbReference>
<dbReference type="Gene3D" id="3.30.160.110">
    <property type="entry name" value="Siroheme synthase, domain 2"/>
    <property type="match status" value="1"/>
</dbReference>
<dbReference type="Pfam" id="PF13241">
    <property type="entry name" value="NAD_binding_7"/>
    <property type="match status" value="1"/>
</dbReference>
<evidence type="ECO:0000256" key="1">
    <source>
        <dbReference type="ARBA" id="ARBA00005010"/>
    </source>
</evidence>
<dbReference type="PANTHER" id="PTHR35330">
    <property type="entry name" value="SIROHEME BIOSYNTHESIS PROTEIN MET8"/>
    <property type="match status" value="1"/>
</dbReference>
<dbReference type="Gene3D" id="1.10.8.210">
    <property type="entry name" value="Sirohaem synthase, dimerisation domain"/>
    <property type="match status" value="1"/>
</dbReference>
<dbReference type="OrthoDB" id="9815856at2"/>
<dbReference type="GO" id="GO:0019354">
    <property type="term" value="P:siroheme biosynthetic process"/>
    <property type="evidence" value="ECO:0007669"/>
    <property type="project" value="UniProtKB-UniPathway"/>
</dbReference>
<dbReference type="AlphaFoldDB" id="A0A178XNE7"/>
<keyword evidence="5" id="KW-0520">NAD</keyword>
<dbReference type="STRING" id="1472378.AU381_17540"/>
<dbReference type="InterPro" id="IPR037115">
    <property type="entry name" value="Sirohaem_synt_dimer_dom_sf"/>
</dbReference>
<comment type="catalytic activity">
    <reaction evidence="7">
        <text>precorrin-2 + NAD(+) = sirohydrochlorin + NADH + 2 H(+)</text>
        <dbReference type="Rhea" id="RHEA:15613"/>
        <dbReference type="ChEBI" id="CHEBI:15378"/>
        <dbReference type="ChEBI" id="CHEBI:57540"/>
        <dbReference type="ChEBI" id="CHEBI:57945"/>
        <dbReference type="ChEBI" id="CHEBI:58351"/>
        <dbReference type="ChEBI" id="CHEBI:58827"/>
        <dbReference type="EC" id="1.3.1.76"/>
    </reaction>
</comment>
<dbReference type="InterPro" id="IPR028161">
    <property type="entry name" value="Met8-like"/>
</dbReference>
<dbReference type="NCBIfam" id="TIGR01470">
    <property type="entry name" value="cysG_Nterm"/>
    <property type="match status" value="1"/>
</dbReference>
<evidence type="ECO:0000256" key="2">
    <source>
        <dbReference type="ARBA" id="ARBA00005879"/>
    </source>
</evidence>
<gene>
    <name evidence="11" type="ORF">AU381_17540</name>
</gene>
<dbReference type="SUPFAM" id="SSF53790">
    <property type="entry name" value="Tetrapyrrole methylase"/>
    <property type="match status" value="1"/>
</dbReference>
<evidence type="ECO:0000256" key="3">
    <source>
        <dbReference type="ARBA" id="ARBA00012400"/>
    </source>
</evidence>
<dbReference type="InterPro" id="IPR036291">
    <property type="entry name" value="NAD(P)-bd_dom_sf"/>
</dbReference>
<dbReference type="PROSITE" id="PS00839">
    <property type="entry name" value="SUMT_1"/>
    <property type="match status" value="1"/>
</dbReference>
<dbReference type="Pfam" id="PF14824">
    <property type="entry name" value="Sirohm_synth_M"/>
    <property type="match status" value="1"/>
</dbReference>
<evidence type="ECO:0000259" key="10">
    <source>
        <dbReference type="Pfam" id="PF14824"/>
    </source>
</evidence>
<feature type="domain" description="Siroheme synthase central" evidence="10">
    <location>
        <begin position="152"/>
        <end position="172"/>
    </location>
</feature>
<evidence type="ECO:0000256" key="4">
    <source>
        <dbReference type="ARBA" id="ARBA00023002"/>
    </source>
</evidence>
<dbReference type="EMBL" id="LPUX01000064">
    <property type="protein sequence ID" value="OAP36323.1"/>
    <property type="molecule type" value="Genomic_DNA"/>
</dbReference>
<evidence type="ECO:0000259" key="9">
    <source>
        <dbReference type="Pfam" id="PF10414"/>
    </source>
</evidence>
<keyword evidence="6" id="KW-0627">Porphyrin biosynthesis</keyword>
<evidence type="ECO:0000256" key="6">
    <source>
        <dbReference type="ARBA" id="ARBA00023244"/>
    </source>
</evidence>
<organism evidence="11 12">
    <name type="scientific">Sinorhizobium glycinis</name>
    <dbReference type="NCBI Taxonomy" id="1472378"/>
    <lineage>
        <taxon>Bacteria</taxon>
        <taxon>Pseudomonadati</taxon>
        <taxon>Pseudomonadota</taxon>
        <taxon>Alphaproteobacteria</taxon>
        <taxon>Hyphomicrobiales</taxon>
        <taxon>Rhizobiaceae</taxon>
        <taxon>Sinorhizobium/Ensifer group</taxon>
        <taxon>Sinorhizobium</taxon>
    </lineage>
</organism>
<dbReference type="RefSeq" id="WP_064243550.1">
    <property type="nucleotide sequence ID" value="NZ_LPUX01000064.1"/>
</dbReference>
<dbReference type="SUPFAM" id="SSF51735">
    <property type="entry name" value="NAD(P)-binding Rossmann-fold domains"/>
    <property type="match status" value="1"/>
</dbReference>
<dbReference type="EC" id="1.3.1.76" evidence="3"/>
<keyword evidence="4" id="KW-0560">Oxidoreductase</keyword>
<dbReference type="InterPro" id="IPR019478">
    <property type="entry name" value="Sirohaem_synthase_dimer_dom"/>
</dbReference>
<feature type="domain" description="Tetrapyrrole methylase" evidence="8">
    <location>
        <begin position="243"/>
        <end position="354"/>
    </location>
</feature>
<evidence type="ECO:0000313" key="11">
    <source>
        <dbReference type="EMBL" id="OAP36323.1"/>
    </source>
</evidence>
<dbReference type="Pfam" id="PF00590">
    <property type="entry name" value="TP_methylase"/>
    <property type="match status" value="1"/>
</dbReference>
<evidence type="ECO:0000256" key="7">
    <source>
        <dbReference type="ARBA" id="ARBA00047561"/>
    </source>
</evidence>
<dbReference type="InterPro" id="IPR028281">
    <property type="entry name" value="Sirohaem_synthase_central"/>
</dbReference>
<evidence type="ECO:0000259" key="8">
    <source>
        <dbReference type="Pfam" id="PF00590"/>
    </source>
</evidence>
<dbReference type="GO" id="GO:0043115">
    <property type="term" value="F:precorrin-2 dehydrogenase activity"/>
    <property type="evidence" value="ECO:0007669"/>
    <property type="project" value="UniProtKB-EC"/>
</dbReference>
<dbReference type="PIRSF" id="PIRSF036426">
    <property type="entry name" value="Sirohaem_synth"/>
    <property type="match status" value="1"/>
</dbReference>
<evidence type="ECO:0000256" key="5">
    <source>
        <dbReference type="ARBA" id="ARBA00023027"/>
    </source>
</evidence>
<accession>A0A178XNE7</accession>
<dbReference type="UniPathway" id="UPA00262">
    <property type="reaction ID" value="UER00222"/>
</dbReference>
<keyword evidence="12" id="KW-1185">Reference proteome</keyword>
<comment type="caution">
    <text evidence="11">The sequence shown here is derived from an EMBL/GenBank/DDBJ whole genome shotgun (WGS) entry which is preliminary data.</text>
</comment>
<dbReference type="Pfam" id="PF10414">
    <property type="entry name" value="CysG_dimeriser"/>
    <property type="match status" value="1"/>
</dbReference>
<dbReference type="InterPro" id="IPR014777">
    <property type="entry name" value="4pyrrole_Mease_sub1"/>
</dbReference>
<dbReference type="InterPro" id="IPR003043">
    <property type="entry name" value="Uropor_MeTrfase_CS"/>
</dbReference>
<dbReference type="PANTHER" id="PTHR35330:SF1">
    <property type="entry name" value="SIROHEME BIOSYNTHESIS PROTEIN MET8"/>
    <property type="match status" value="1"/>
</dbReference>
<dbReference type="Proteomes" id="UP000094025">
    <property type="component" value="Unassembled WGS sequence"/>
</dbReference>
<dbReference type="SUPFAM" id="SSF75615">
    <property type="entry name" value="Siroheme synthase middle domains-like"/>
    <property type="match status" value="1"/>
</dbReference>
<dbReference type="InterPro" id="IPR006367">
    <property type="entry name" value="Sirohaem_synthase_N"/>
</dbReference>
<dbReference type="InterPro" id="IPR012409">
    <property type="entry name" value="Sirohaem_synth"/>
</dbReference>
<dbReference type="InterPro" id="IPR000878">
    <property type="entry name" value="4pyrrol_Mease"/>
</dbReference>
<dbReference type="Gene3D" id="3.40.1010.10">
    <property type="entry name" value="Cobalt-precorrin-4 Transmethylase, Domain 1"/>
    <property type="match status" value="1"/>
</dbReference>
<comment type="similarity">
    <text evidence="2">Belongs to the precorrin methyltransferase family.</text>
</comment>
<reference evidence="11 12" key="1">
    <citation type="journal article" date="2016" name="Int. J. Syst. Evol. Microbiol.">
        <title>Ensifer glycinis sp. nov., an novel rhizobial species associated with Glycine spp.</title>
        <authorList>
            <person name="Yan H."/>
            <person name="Yan J."/>
            <person name="Sui X.H."/>
            <person name="Wang E.T."/>
            <person name="Chen W.X."/>
            <person name="Zhang X.X."/>
            <person name="Chen W.F."/>
        </authorList>
    </citation>
    <scope>NUCLEOTIDE SEQUENCE [LARGE SCALE GENOMIC DNA]</scope>
    <source>
        <strain evidence="11 12">CCBAU 23380</strain>
    </source>
</reference>
<dbReference type="Gene3D" id="3.40.50.720">
    <property type="entry name" value="NAD(P)-binding Rossmann-like Domain"/>
    <property type="match status" value="1"/>
</dbReference>
<dbReference type="GO" id="GO:0051266">
    <property type="term" value="F:sirohydrochlorin ferrochelatase activity"/>
    <property type="evidence" value="ECO:0007669"/>
    <property type="project" value="InterPro"/>
</dbReference>
<protein>
    <recommendedName>
        <fullName evidence="3">precorrin-2 dehydrogenase</fullName>
        <ecNumber evidence="3">1.3.1.76</ecNumber>
    </recommendedName>
</protein>
<proteinExistence type="inferred from homology"/>
<dbReference type="GO" id="GO:0004851">
    <property type="term" value="F:uroporphyrin-III C-methyltransferase activity"/>
    <property type="evidence" value="ECO:0007669"/>
    <property type="project" value="InterPro"/>
</dbReference>
<feature type="domain" description="Sirohaem synthase dimerisation" evidence="9">
    <location>
        <begin position="180"/>
        <end position="233"/>
    </location>
</feature>
<name>A0A178XNE7_9HYPH</name>